<keyword evidence="6" id="KW-0805">Transcription regulation</keyword>
<dbReference type="GO" id="GO:0046854">
    <property type="term" value="P:phosphatidylinositol phosphate biosynthetic process"/>
    <property type="evidence" value="ECO:0007669"/>
    <property type="project" value="InterPro"/>
</dbReference>
<keyword evidence="6" id="KW-0889">Transcription antitermination</keyword>
<dbReference type="EC" id="3.1.3.25" evidence="9"/>
<dbReference type="PRINTS" id="PR00377">
    <property type="entry name" value="IMPHPHTASES"/>
</dbReference>
<dbReference type="EMBL" id="JADHSG010000014">
    <property type="protein sequence ID" value="MBL6903760.1"/>
    <property type="molecule type" value="Genomic_DNA"/>
</dbReference>
<keyword evidence="5 9" id="KW-0378">Hydrolase</keyword>
<keyword evidence="4 8" id="KW-0479">Metal-binding</keyword>
<dbReference type="GO" id="GO:0046872">
    <property type="term" value="F:metal ion binding"/>
    <property type="evidence" value="ECO:0007669"/>
    <property type="project" value="UniProtKB-KW"/>
</dbReference>
<dbReference type="PANTHER" id="PTHR20854:SF4">
    <property type="entry name" value="INOSITOL-1-MONOPHOSPHATASE-RELATED"/>
    <property type="match status" value="1"/>
</dbReference>
<evidence type="ECO:0000313" key="10">
    <source>
        <dbReference type="EMBL" id="MBL6903760.1"/>
    </source>
</evidence>
<evidence type="ECO:0000256" key="8">
    <source>
        <dbReference type="PIRSR" id="PIRSR600760-2"/>
    </source>
</evidence>
<dbReference type="CDD" id="cd01639">
    <property type="entry name" value="IMPase"/>
    <property type="match status" value="1"/>
</dbReference>
<protein>
    <recommendedName>
        <fullName evidence="9">Inositol-1-monophosphatase</fullName>
        <ecNumber evidence="9">3.1.3.25</ecNumber>
    </recommendedName>
</protein>
<feature type="binding site" evidence="8">
    <location>
        <position position="83"/>
    </location>
    <ligand>
        <name>Mg(2+)</name>
        <dbReference type="ChEBI" id="CHEBI:18420"/>
        <label>1</label>
        <note>catalytic</note>
    </ligand>
</feature>
<dbReference type="Gene3D" id="3.40.190.80">
    <property type="match status" value="1"/>
</dbReference>
<dbReference type="InterPro" id="IPR000760">
    <property type="entry name" value="Inositol_monophosphatase-like"/>
</dbReference>
<dbReference type="PANTHER" id="PTHR20854">
    <property type="entry name" value="INOSITOL MONOPHOSPHATASE"/>
    <property type="match status" value="1"/>
</dbReference>
<reference evidence="10" key="1">
    <citation type="submission" date="2020-10" db="EMBL/GenBank/DDBJ databases">
        <title>Microbiome of the Black Sea water column analyzed by genome centric metagenomics.</title>
        <authorList>
            <person name="Cabello-Yeves P.J."/>
            <person name="Callieri C."/>
            <person name="Picazo A."/>
            <person name="Mehrshad M."/>
            <person name="Haro-Moreno J.M."/>
            <person name="Roda-Garcia J."/>
            <person name="Dzembekova N."/>
            <person name="Slabakova V."/>
            <person name="Slabakova N."/>
            <person name="Moncheva S."/>
            <person name="Rodriguez-Valera F."/>
        </authorList>
    </citation>
    <scope>NUCLEOTIDE SEQUENCE</scope>
    <source>
        <strain evidence="10">BS30m-G43</strain>
    </source>
</reference>
<evidence type="ECO:0000256" key="4">
    <source>
        <dbReference type="ARBA" id="ARBA00022723"/>
    </source>
</evidence>
<dbReference type="GO" id="GO:0031564">
    <property type="term" value="P:transcription antitermination"/>
    <property type="evidence" value="ECO:0007669"/>
    <property type="project" value="UniProtKB-KW"/>
</dbReference>
<dbReference type="InterPro" id="IPR020550">
    <property type="entry name" value="Inositol_monophosphatase_CS"/>
</dbReference>
<dbReference type="GO" id="GO:0006020">
    <property type="term" value="P:inositol metabolic process"/>
    <property type="evidence" value="ECO:0007669"/>
    <property type="project" value="TreeGrafter"/>
</dbReference>
<feature type="binding site" evidence="8">
    <location>
        <position position="85"/>
    </location>
    <ligand>
        <name>Mg(2+)</name>
        <dbReference type="ChEBI" id="CHEBI:18420"/>
        <label>1</label>
        <note>catalytic</note>
    </ligand>
</feature>
<evidence type="ECO:0000256" key="3">
    <source>
        <dbReference type="ARBA" id="ARBA00009759"/>
    </source>
</evidence>
<evidence type="ECO:0000256" key="2">
    <source>
        <dbReference type="ARBA" id="ARBA00001946"/>
    </source>
</evidence>
<dbReference type="AlphaFoldDB" id="A0A937SI53"/>
<feature type="binding site" evidence="8">
    <location>
        <position position="86"/>
    </location>
    <ligand>
        <name>Mg(2+)</name>
        <dbReference type="ChEBI" id="CHEBI:18420"/>
        <label>1</label>
        <note>catalytic</note>
    </ligand>
</feature>
<sequence length="250" mass="27414">MNLDKELNIAKIAAKEAGNFLISEKDNISTTIYSKDKDIKLQADIQTEELIKSMLEKDSSFPILGEESGSSVKELGATYWVVDPLDGTANFARNIPISCVSIALINNNFPVLGVIYDFNHNDMYSGSKQHKAQLNGLEIQTSQIQEKSLATIVTGLPAKTDFSDTAMQKMINDFQSWKKVRMIGSAAMASVYVASGKADLYKEFGIYLWDVAAGAAIVESAGGKVSLLNQNDAYQVDAFFSNEFLDNEHS</sequence>
<dbReference type="GO" id="GO:0008934">
    <property type="term" value="F:inositol monophosphate 1-phosphatase activity"/>
    <property type="evidence" value="ECO:0007669"/>
    <property type="project" value="InterPro"/>
</dbReference>
<dbReference type="InterPro" id="IPR033942">
    <property type="entry name" value="IMPase"/>
</dbReference>
<name>A0A937SI53_9GAMM</name>
<evidence type="ECO:0000256" key="5">
    <source>
        <dbReference type="ARBA" id="ARBA00022801"/>
    </source>
</evidence>
<evidence type="ECO:0000256" key="7">
    <source>
        <dbReference type="ARBA" id="ARBA00022842"/>
    </source>
</evidence>
<dbReference type="PROSITE" id="PS00629">
    <property type="entry name" value="IMP_1"/>
    <property type="match status" value="1"/>
</dbReference>
<dbReference type="Pfam" id="PF00459">
    <property type="entry name" value="Inositol_P"/>
    <property type="match status" value="1"/>
</dbReference>
<comment type="cofactor">
    <cofactor evidence="2 8 9">
        <name>Mg(2+)</name>
        <dbReference type="ChEBI" id="CHEBI:18420"/>
    </cofactor>
</comment>
<keyword evidence="6" id="KW-0804">Transcription</keyword>
<feature type="binding site" evidence="8">
    <location>
        <position position="66"/>
    </location>
    <ligand>
        <name>Mg(2+)</name>
        <dbReference type="ChEBI" id="CHEBI:18420"/>
        <label>1</label>
        <note>catalytic</note>
    </ligand>
</feature>
<dbReference type="PROSITE" id="PS00630">
    <property type="entry name" value="IMP_2"/>
    <property type="match status" value="1"/>
</dbReference>
<keyword evidence="7 8" id="KW-0460">Magnesium</keyword>
<proteinExistence type="inferred from homology"/>
<dbReference type="Gene3D" id="3.30.540.10">
    <property type="entry name" value="Fructose-1,6-Bisphosphatase, subunit A, domain 1"/>
    <property type="match status" value="1"/>
</dbReference>
<dbReference type="InterPro" id="IPR020583">
    <property type="entry name" value="Inositol_monoP_metal-BS"/>
</dbReference>
<gene>
    <name evidence="10" type="ORF">ISR29_06120</name>
</gene>
<accession>A0A937SI53</accession>
<organism evidence="10 11">
    <name type="scientific">SAR86 cluster bacterium</name>
    <dbReference type="NCBI Taxonomy" id="2030880"/>
    <lineage>
        <taxon>Bacteria</taxon>
        <taxon>Pseudomonadati</taxon>
        <taxon>Pseudomonadota</taxon>
        <taxon>Gammaproteobacteria</taxon>
        <taxon>SAR86 cluster</taxon>
    </lineage>
</organism>
<feature type="binding site" evidence="8">
    <location>
        <position position="210"/>
    </location>
    <ligand>
        <name>Mg(2+)</name>
        <dbReference type="ChEBI" id="CHEBI:18420"/>
        <label>1</label>
        <note>catalytic</note>
    </ligand>
</feature>
<evidence type="ECO:0000313" key="11">
    <source>
        <dbReference type="Proteomes" id="UP000705230"/>
    </source>
</evidence>
<evidence type="ECO:0000256" key="1">
    <source>
        <dbReference type="ARBA" id="ARBA00001033"/>
    </source>
</evidence>
<dbReference type="Proteomes" id="UP000705230">
    <property type="component" value="Unassembled WGS sequence"/>
</dbReference>
<evidence type="ECO:0000256" key="9">
    <source>
        <dbReference type="RuleBase" id="RU364068"/>
    </source>
</evidence>
<dbReference type="GO" id="GO:0007165">
    <property type="term" value="P:signal transduction"/>
    <property type="evidence" value="ECO:0007669"/>
    <property type="project" value="TreeGrafter"/>
</dbReference>
<comment type="caution">
    <text evidence="10">The sequence shown here is derived from an EMBL/GenBank/DDBJ whole genome shotgun (WGS) entry which is preliminary data.</text>
</comment>
<comment type="similarity">
    <text evidence="3 9">Belongs to the inositol monophosphatase superfamily.</text>
</comment>
<dbReference type="SUPFAM" id="SSF56655">
    <property type="entry name" value="Carbohydrate phosphatase"/>
    <property type="match status" value="1"/>
</dbReference>
<evidence type="ECO:0000256" key="6">
    <source>
        <dbReference type="ARBA" id="ARBA00022814"/>
    </source>
</evidence>
<comment type="catalytic activity">
    <reaction evidence="1 9">
        <text>a myo-inositol phosphate + H2O = myo-inositol + phosphate</text>
        <dbReference type="Rhea" id="RHEA:24056"/>
        <dbReference type="ChEBI" id="CHEBI:15377"/>
        <dbReference type="ChEBI" id="CHEBI:17268"/>
        <dbReference type="ChEBI" id="CHEBI:43474"/>
        <dbReference type="ChEBI" id="CHEBI:84139"/>
        <dbReference type="EC" id="3.1.3.25"/>
    </reaction>
</comment>